<dbReference type="SUPFAM" id="SSF47473">
    <property type="entry name" value="EF-hand"/>
    <property type="match status" value="1"/>
</dbReference>
<name>A0A1W1BPX1_9ZZZZ</name>
<evidence type="ECO:0000256" key="1">
    <source>
        <dbReference type="SAM" id="Phobius"/>
    </source>
</evidence>
<accession>A0A1W1BPX1</accession>
<reference evidence="2" key="1">
    <citation type="submission" date="2016-10" db="EMBL/GenBank/DDBJ databases">
        <authorList>
            <person name="de Groot N.N."/>
        </authorList>
    </citation>
    <scope>NUCLEOTIDE SEQUENCE</scope>
</reference>
<dbReference type="AlphaFoldDB" id="A0A1W1BPX1"/>
<sequence length="341" mass="39438">MYIKRYSIASFILMIVVGWYIYAYIPASHESVSIPLFGVNLPPVNIALLVILPMLLLYLASVVHMAFYSVIGGFKLKKYEKDYDKIIDALCDAFLLKEEREHSFRTDRYRLLGKVVDNSKIFPQTQKLLDIENEKLRNIIELIHKVKEGEVVNLKKLNLSPTNPLVVQNNRNRYKSGELSAEEILINAKNYDTSFLKEVFNDFVKEADAQKIMNYYKDFITKESLIKILERVADSENGIELSAEELVELIVAVDPTKDEYIKYSKILGKGLMPETRLKVFELLSEKDDEATPAYLYTAFDLEMMDLANEILDASKPDEYKNFRAYKALKECNKNYNIDLFV</sequence>
<feature type="transmembrane region" description="Helical" evidence="1">
    <location>
        <begin position="7"/>
        <end position="25"/>
    </location>
</feature>
<evidence type="ECO:0000313" key="2">
    <source>
        <dbReference type="EMBL" id="SFV55522.1"/>
    </source>
</evidence>
<dbReference type="InterPro" id="IPR011992">
    <property type="entry name" value="EF-hand-dom_pair"/>
</dbReference>
<organism evidence="2">
    <name type="scientific">hydrothermal vent metagenome</name>
    <dbReference type="NCBI Taxonomy" id="652676"/>
    <lineage>
        <taxon>unclassified sequences</taxon>
        <taxon>metagenomes</taxon>
        <taxon>ecological metagenomes</taxon>
    </lineage>
</organism>
<keyword evidence="1" id="KW-0812">Transmembrane</keyword>
<keyword evidence="1" id="KW-1133">Transmembrane helix</keyword>
<keyword evidence="1" id="KW-0472">Membrane</keyword>
<gene>
    <name evidence="2" type="ORF">MNB_SM-7-282</name>
</gene>
<proteinExistence type="predicted"/>
<protein>
    <submittedName>
        <fullName evidence="2">Probable membrane protein Cj0124c</fullName>
    </submittedName>
</protein>
<dbReference type="EMBL" id="FPHB01000034">
    <property type="protein sequence ID" value="SFV55522.1"/>
    <property type="molecule type" value="Genomic_DNA"/>
</dbReference>
<feature type="transmembrane region" description="Helical" evidence="1">
    <location>
        <begin position="45"/>
        <end position="71"/>
    </location>
</feature>